<organism evidence="2 3">
    <name type="scientific">Phormidesmis priestleyi</name>
    <dbReference type="NCBI Taxonomy" id="268141"/>
    <lineage>
        <taxon>Bacteria</taxon>
        <taxon>Bacillati</taxon>
        <taxon>Cyanobacteriota</taxon>
        <taxon>Cyanophyceae</taxon>
        <taxon>Leptolyngbyales</taxon>
        <taxon>Leptolyngbyaceae</taxon>
        <taxon>Phormidesmis</taxon>
    </lineage>
</organism>
<reference evidence="2 3" key="2">
    <citation type="submission" date="2018-06" db="EMBL/GenBank/DDBJ databases">
        <title>Metagenomic assembly of (sub)arctic Cyanobacteria and their associated microbiome from non-axenic cultures.</title>
        <authorList>
            <person name="Baurain D."/>
        </authorList>
    </citation>
    <scope>NUCLEOTIDE SEQUENCE [LARGE SCALE GENOMIC DNA]</scope>
    <source>
        <strain evidence="2">ULC027bin1</strain>
    </source>
</reference>
<protein>
    <submittedName>
        <fullName evidence="2">Uncharacterized protein</fullName>
    </submittedName>
</protein>
<dbReference type="AlphaFoldDB" id="A0A2W4X6Y8"/>
<dbReference type="Pfam" id="PF19861">
    <property type="entry name" value="DUF6335"/>
    <property type="match status" value="1"/>
</dbReference>
<dbReference type="EMBL" id="QBMP01000198">
    <property type="protein sequence ID" value="PZO50089.1"/>
    <property type="molecule type" value="Genomic_DNA"/>
</dbReference>
<reference evidence="3" key="1">
    <citation type="submission" date="2018-04" db="EMBL/GenBank/DDBJ databases">
        <authorList>
            <person name="Cornet L."/>
        </authorList>
    </citation>
    <scope>NUCLEOTIDE SEQUENCE [LARGE SCALE GENOMIC DNA]</scope>
</reference>
<feature type="region of interest" description="Disordered" evidence="1">
    <location>
        <begin position="1"/>
        <end position="29"/>
    </location>
</feature>
<name>A0A2W4X6Y8_9CYAN</name>
<gene>
    <name evidence="2" type="ORF">DCF15_16315</name>
</gene>
<feature type="region of interest" description="Disordered" evidence="1">
    <location>
        <begin position="65"/>
        <end position="84"/>
    </location>
</feature>
<dbReference type="InterPro" id="IPR046298">
    <property type="entry name" value="DUF6335"/>
</dbReference>
<comment type="caution">
    <text evidence="2">The sequence shown here is derived from an EMBL/GenBank/DDBJ whole genome shotgun (WGS) entry which is preliminary data.</text>
</comment>
<sequence length="109" mass="12077">MENTDSQVKQAALDNKSAYAGNVSPDPEMDIEELGKQAGLDIQPEKPLSVAEDFIKRDRNRYELDLNSKADSNQPIPADDEDDIEITQTETGQIEAIHTQPVQSGQYDS</sequence>
<evidence type="ECO:0000256" key="1">
    <source>
        <dbReference type="SAM" id="MobiDB-lite"/>
    </source>
</evidence>
<evidence type="ECO:0000313" key="3">
    <source>
        <dbReference type="Proteomes" id="UP000249794"/>
    </source>
</evidence>
<accession>A0A2W4X6Y8</accession>
<evidence type="ECO:0000313" key="2">
    <source>
        <dbReference type="EMBL" id="PZO50089.1"/>
    </source>
</evidence>
<dbReference type="Proteomes" id="UP000249794">
    <property type="component" value="Unassembled WGS sequence"/>
</dbReference>
<proteinExistence type="predicted"/>